<evidence type="ECO:0000259" key="1">
    <source>
        <dbReference type="Pfam" id="PF00534"/>
    </source>
</evidence>
<dbReference type="GO" id="GO:0016740">
    <property type="term" value="F:transferase activity"/>
    <property type="evidence" value="ECO:0007669"/>
    <property type="project" value="UniProtKB-KW"/>
</dbReference>
<proteinExistence type="predicted"/>
<sequence>MSSALPKLCIVSVSLAKGGAERSAAVLSELLYNLGYDVHIAILTNQIDYTYRGKLFNLGEEKENADHPIARFKRFKMFRQYLQDKKIDLVIDHRPKNNYYREVFYAKYLYRGISRIYVVHSSKKSTYFANPLDKMIKLYQSNFKSVGVSSFITQNLLIQQGISNAVCIPNAYSRNWNNTENNIPAELQKLKKYILFYGRIDNQIKDIQFLINAFTTSKLWKKNVHLVIMGNGPDKESLQMHTYQLASVDFIRFLPYQSKPFQIIKQAELVALTSKYEGFPMVLIESLAMKTPVVSLDFTSGPREVIQHRKNGLLVENRSESEFAKALEEMCFNETLRNTCIKNALASIEAFSEKEIAKKWNSVLTDFDSQ</sequence>
<dbReference type="Proteomes" id="UP000599179">
    <property type="component" value="Unassembled WGS sequence"/>
</dbReference>
<comment type="caution">
    <text evidence="2">The sequence shown here is derived from an EMBL/GenBank/DDBJ whole genome shotgun (WGS) entry which is preliminary data.</text>
</comment>
<dbReference type="PANTHER" id="PTHR12526:SF630">
    <property type="entry name" value="GLYCOSYLTRANSFERASE"/>
    <property type="match status" value="1"/>
</dbReference>
<name>A0ABQ1SCD6_9FLAO</name>
<dbReference type="SUPFAM" id="SSF53756">
    <property type="entry name" value="UDP-Glycosyltransferase/glycogen phosphorylase"/>
    <property type="match status" value="1"/>
</dbReference>
<dbReference type="PANTHER" id="PTHR12526">
    <property type="entry name" value="GLYCOSYLTRANSFERASE"/>
    <property type="match status" value="1"/>
</dbReference>
<organism evidence="2 3">
    <name type="scientific">Psychroflexus planctonicus</name>
    <dbReference type="NCBI Taxonomy" id="1526575"/>
    <lineage>
        <taxon>Bacteria</taxon>
        <taxon>Pseudomonadati</taxon>
        <taxon>Bacteroidota</taxon>
        <taxon>Flavobacteriia</taxon>
        <taxon>Flavobacteriales</taxon>
        <taxon>Flavobacteriaceae</taxon>
        <taxon>Psychroflexus</taxon>
    </lineage>
</organism>
<gene>
    <name evidence="2" type="ORF">GCM10010832_04500</name>
</gene>
<accession>A0ABQ1SCD6</accession>
<dbReference type="Gene3D" id="3.40.50.2000">
    <property type="entry name" value="Glycogen Phosphorylase B"/>
    <property type="match status" value="2"/>
</dbReference>
<evidence type="ECO:0000313" key="2">
    <source>
        <dbReference type="EMBL" id="GGE26877.1"/>
    </source>
</evidence>
<feature type="domain" description="Glycosyl transferase family 1" evidence="1">
    <location>
        <begin position="187"/>
        <end position="344"/>
    </location>
</feature>
<evidence type="ECO:0000313" key="3">
    <source>
        <dbReference type="Proteomes" id="UP000599179"/>
    </source>
</evidence>
<dbReference type="EMBL" id="BMGM01000002">
    <property type="protein sequence ID" value="GGE26877.1"/>
    <property type="molecule type" value="Genomic_DNA"/>
</dbReference>
<dbReference type="RefSeq" id="WP_188457465.1">
    <property type="nucleotide sequence ID" value="NZ_BMGM01000002.1"/>
</dbReference>
<keyword evidence="3" id="KW-1185">Reference proteome</keyword>
<reference evidence="3" key="1">
    <citation type="journal article" date="2019" name="Int. J. Syst. Evol. Microbiol.">
        <title>The Global Catalogue of Microorganisms (GCM) 10K type strain sequencing project: providing services to taxonomists for standard genome sequencing and annotation.</title>
        <authorList>
            <consortium name="The Broad Institute Genomics Platform"/>
            <consortium name="The Broad Institute Genome Sequencing Center for Infectious Disease"/>
            <person name="Wu L."/>
            <person name="Ma J."/>
        </authorList>
    </citation>
    <scope>NUCLEOTIDE SEQUENCE [LARGE SCALE GENOMIC DNA]</scope>
    <source>
        <strain evidence="3">CGMCC 1.12931</strain>
    </source>
</reference>
<dbReference type="Pfam" id="PF00534">
    <property type="entry name" value="Glycos_transf_1"/>
    <property type="match status" value="1"/>
</dbReference>
<protein>
    <submittedName>
        <fullName evidence="2">Glycosyl transferase</fullName>
    </submittedName>
</protein>
<keyword evidence="2" id="KW-0808">Transferase</keyword>
<dbReference type="InterPro" id="IPR001296">
    <property type="entry name" value="Glyco_trans_1"/>
</dbReference>
<dbReference type="CDD" id="cd03811">
    <property type="entry name" value="GT4_GT28_WabH-like"/>
    <property type="match status" value="1"/>
</dbReference>